<dbReference type="InterPro" id="IPR014718">
    <property type="entry name" value="GH-type_carb-bd"/>
</dbReference>
<dbReference type="PANTHER" id="PTHR12143:SF38">
    <property type="entry name" value="ALPHA-1,2-MANNOSIDASE FAMILY PROTEIN (AFU_ORTHOLOGUE AFUA_5G10520)"/>
    <property type="match status" value="1"/>
</dbReference>
<dbReference type="InterPro" id="IPR012939">
    <property type="entry name" value="Glyco_hydro_92"/>
</dbReference>
<dbReference type="Gene3D" id="1.20.1610.10">
    <property type="entry name" value="alpha-1,2-mannosidases domains"/>
    <property type="match status" value="1"/>
</dbReference>
<accession>A0A9P4WS05</accession>
<dbReference type="GO" id="GO:0005634">
    <property type="term" value="C:nucleus"/>
    <property type="evidence" value="ECO:0007669"/>
    <property type="project" value="TreeGrafter"/>
</dbReference>
<proteinExistence type="predicted"/>
<dbReference type="Gene3D" id="2.70.98.10">
    <property type="match status" value="1"/>
</dbReference>
<feature type="domain" description="Glycosyl hydrolase family 92" evidence="1">
    <location>
        <begin position="114"/>
        <end position="252"/>
    </location>
</feature>
<reference evidence="2" key="1">
    <citation type="submission" date="2019-04" db="EMBL/GenBank/DDBJ databases">
        <title>Sequencing of skin fungus with MAO and IRED activity.</title>
        <authorList>
            <person name="Marsaioli A.J."/>
            <person name="Bonatto J.M.C."/>
            <person name="Reis Junior O."/>
        </authorList>
    </citation>
    <scope>NUCLEOTIDE SEQUENCE</scope>
    <source>
        <strain evidence="2">28M1</strain>
    </source>
</reference>
<keyword evidence="3" id="KW-1185">Reference proteome</keyword>
<dbReference type="Gene3D" id="1.20.1050.60">
    <property type="entry name" value="alpha-1,2-mannosidase"/>
    <property type="match status" value="1"/>
</dbReference>
<dbReference type="Pfam" id="PF07971">
    <property type="entry name" value="Glyco_hydro_92"/>
    <property type="match status" value="1"/>
</dbReference>
<dbReference type="GO" id="GO:0000224">
    <property type="term" value="F:peptide-N4-(N-acetyl-beta-glucosaminyl)asparagine amidase activity"/>
    <property type="evidence" value="ECO:0007669"/>
    <property type="project" value="TreeGrafter"/>
</dbReference>
<organism evidence="2 3">
    <name type="scientific">Didymella heteroderae</name>
    <dbReference type="NCBI Taxonomy" id="1769908"/>
    <lineage>
        <taxon>Eukaryota</taxon>
        <taxon>Fungi</taxon>
        <taxon>Dikarya</taxon>
        <taxon>Ascomycota</taxon>
        <taxon>Pezizomycotina</taxon>
        <taxon>Dothideomycetes</taxon>
        <taxon>Pleosporomycetidae</taxon>
        <taxon>Pleosporales</taxon>
        <taxon>Pleosporineae</taxon>
        <taxon>Didymellaceae</taxon>
        <taxon>Didymella</taxon>
    </lineage>
</organism>
<dbReference type="OrthoDB" id="449263at2759"/>
<dbReference type="EMBL" id="SWKV01000026">
    <property type="protein sequence ID" value="KAF3040234.1"/>
    <property type="molecule type" value="Genomic_DNA"/>
</dbReference>
<evidence type="ECO:0000259" key="1">
    <source>
        <dbReference type="Pfam" id="PF07971"/>
    </source>
</evidence>
<comment type="caution">
    <text evidence="2">The sequence shown here is derived from an EMBL/GenBank/DDBJ whole genome shotgun (WGS) entry which is preliminary data.</text>
</comment>
<evidence type="ECO:0000313" key="2">
    <source>
        <dbReference type="EMBL" id="KAF3040234.1"/>
    </source>
</evidence>
<dbReference type="Proteomes" id="UP000758155">
    <property type="component" value="Unassembled WGS sequence"/>
</dbReference>
<dbReference type="GO" id="GO:0006516">
    <property type="term" value="P:glycoprotein catabolic process"/>
    <property type="evidence" value="ECO:0007669"/>
    <property type="project" value="TreeGrafter"/>
</dbReference>
<dbReference type="AlphaFoldDB" id="A0A9P4WS05"/>
<protein>
    <recommendedName>
        <fullName evidence="1">Glycosyl hydrolase family 92 domain-containing protein</fullName>
    </recommendedName>
</protein>
<sequence length="258" mass="27586">MPKIGSDVQNGIADAYWGYLPEGNIWGFSMMHKSGTGGAPKYGVVSQVPVIGLAYTLLADLSQPRASADEGGAGWYKSSLTNGITIELAASEHAGLYSYTLPKANNASPSIVVNVSHVLQSFRGLGGAVNWQDGFSAMQTNAEVTPPLETVDPRAPDASTKEGRGALPDWLQYGYITSRFTRAVSRAVEYSTNDFGLYQVAAGLGKTEDGATYLNRSRNWRNHWNPNAISEGHNGSMVPRSANGSFIPQDPKDCGGCY</sequence>
<evidence type="ECO:0000313" key="3">
    <source>
        <dbReference type="Proteomes" id="UP000758155"/>
    </source>
</evidence>
<dbReference type="InterPro" id="IPR050883">
    <property type="entry name" value="PNGase"/>
</dbReference>
<dbReference type="PANTHER" id="PTHR12143">
    <property type="entry name" value="PEPTIDE N-GLYCANASE PNGASE -RELATED"/>
    <property type="match status" value="1"/>
</dbReference>
<name>A0A9P4WS05_9PLEO</name>
<gene>
    <name evidence="2" type="ORF">E8E12_000587</name>
</gene>
<dbReference type="GO" id="GO:0005829">
    <property type="term" value="C:cytosol"/>
    <property type="evidence" value="ECO:0007669"/>
    <property type="project" value="TreeGrafter"/>
</dbReference>
<dbReference type="GO" id="GO:0030246">
    <property type="term" value="F:carbohydrate binding"/>
    <property type="evidence" value="ECO:0007669"/>
    <property type="project" value="InterPro"/>
</dbReference>